<evidence type="ECO:0000256" key="3">
    <source>
        <dbReference type="ARBA" id="ARBA00022801"/>
    </source>
</evidence>
<gene>
    <name evidence="7" type="ORF">D9757_010284</name>
    <name evidence="6" type="ORF">D9757_014918</name>
</gene>
<dbReference type="InterPro" id="IPR003653">
    <property type="entry name" value="Peptidase_C48_C"/>
</dbReference>
<dbReference type="GO" id="GO:0005634">
    <property type="term" value="C:nucleus"/>
    <property type="evidence" value="ECO:0007669"/>
    <property type="project" value="TreeGrafter"/>
</dbReference>
<evidence type="ECO:0000256" key="4">
    <source>
        <dbReference type="ARBA" id="ARBA00022807"/>
    </source>
</evidence>
<dbReference type="SUPFAM" id="SSF54001">
    <property type="entry name" value="Cysteine proteinases"/>
    <property type="match status" value="1"/>
</dbReference>
<evidence type="ECO:0000313" key="7">
    <source>
        <dbReference type="EMBL" id="KAF5371062.1"/>
    </source>
</evidence>
<evidence type="ECO:0000259" key="5">
    <source>
        <dbReference type="PROSITE" id="PS50600"/>
    </source>
</evidence>
<dbReference type="PANTHER" id="PTHR12606">
    <property type="entry name" value="SENTRIN/SUMO-SPECIFIC PROTEASE"/>
    <property type="match status" value="1"/>
</dbReference>
<dbReference type="GO" id="GO:0016926">
    <property type="term" value="P:protein desumoylation"/>
    <property type="evidence" value="ECO:0007669"/>
    <property type="project" value="TreeGrafter"/>
</dbReference>
<evidence type="ECO:0000256" key="1">
    <source>
        <dbReference type="ARBA" id="ARBA00005234"/>
    </source>
</evidence>
<dbReference type="Gene3D" id="3.40.395.10">
    <property type="entry name" value="Adenoviral Proteinase, Chain A"/>
    <property type="match status" value="1"/>
</dbReference>
<evidence type="ECO:0000256" key="2">
    <source>
        <dbReference type="ARBA" id="ARBA00022670"/>
    </source>
</evidence>
<dbReference type="PROSITE" id="PS50600">
    <property type="entry name" value="ULP_PROTEASE"/>
    <property type="match status" value="1"/>
</dbReference>
<dbReference type="GO" id="GO:0016929">
    <property type="term" value="F:deSUMOylase activity"/>
    <property type="evidence" value="ECO:0007669"/>
    <property type="project" value="TreeGrafter"/>
</dbReference>
<dbReference type="Pfam" id="PF02902">
    <property type="entry name" value="Peptidase_C48"/>
    <property type="match status" value="1"/>
</dbReference>
<keyword evidence="4" id="KW-0788">Thiol protease</keyword>
<organism evidence="6 8">
    <name type="scientific">Collybiopsis confluens</name>
    <dbReference type="NCBI Taxonomy" id="2823264"/>
    <lineage>
        <taxon>Eukaryota</taxon>
        <taxon>Fungi</taxon>
        <taxon>Dikarya</taxon>
        <taxon>Basidiomycota</taxon>
        <taxon>Agaricomycotina</taxon>
        <taxon>Agaricomycetes</taxon>
        <taxon>Agaricomycetidae</taxon>
        <taxon>Agaricales</taxon>
        <taxon>Marasmiineae</taxon>
        <taxon>Omphalotaceae</taxon>
        <taxon>Collybiopsis</taxon>
    </lineage>
</organism>
<keyword evidence="3" id="KW-0378">Hydrolase</keyword>
<dbReference type="PANTHER" id="PTHR12606:SF141">
    <property type="entry name" value="GH15225P-RELATED"/>
    <property type="match status" value="1"/>
</dbReference>
<dbReference type="EMBL" id="JAACJN010000609">
    <property type="protein sequence ID" value="KAF5337633.1"/>
    <property type="molecule type" value="Genomic_DNA"/>
</dbReference>
<name>A0A8H5FIH1_9AGAR</name>
<keyword evidence="8" id="KW-1185">Reference proteome</keyword>
<sequence length="431" mass="50186">MPRMPKYPRPTKTNDVISYPLHRCDKEVACPMEVQRFRAAANCTRQCALRLLVHIEGILETIAVLGFASPSFSVETNPPRPFSTMLDGYESISNEQRLLEDARLRRVTDTIYDIQHQLKLGLKPYNKLPLEPLVPIFVPDVHEDAHRLVKIVRDIDNDFFHWIDVHPEHAALGLKAIMTHQRLQGTMLLVKHVKVRNFNTLGVQQWLDDEIINYFVQKWCTQSKSGTLGFNTWFAGRFVFTDSHCVCAKSLLTSEDERLVTRWYNATKKEQGLQHCQRVFIPINENNRHWYCACIDFSRKQINIYDSLREVYLGNHWKSVESQKNAGTLLVLMWLVEVISRLRGEKISLQNQGSTDWEYNPHMKVPFQSNSYDCGVHTLWCLKHIIEFRCAQNNCESPGLQFTNDMTGKRLRLAREIMDECTENVFEFSPK</sequence>
<protein>
    <recommendedName>
        <fullName evidence="5">Ubiquitin-like protease family profile domain-containing protein</fullName>
    </recommendedName>
</protein>
<dbReference type="Proteomes" id="UP000518752">
    <property type="component" value="Unassembled WGS sequence"/>
</dbReference>
<feature type="domain" description="Ubiquitin-like protease family profile" evidence="5">
    <location>
        <begin position="191"/>
        <end position="385"/>
    </location>
</feature>
<evidence type="ECO:0000313" key="8">
    <source>
        <dbReference type="Proteomes" id="UP000518752"/>
    </source>
</evidence>
<proteinExistence type="inferred from homology"/>
<dbReference type="EMBL" id="JAACJN010000118">
    <property type="protein sequence ID" value="KAF5371062.1"/>
    <property type="molecule type" value="Genomic_DNA"/>
</dbReference>
<dbReference type="GO" id="GO:0006508">
    <property type="term" value="P:proteolysis"/>
    <property type="evidence" value="ECO:0007669"/>
    <property type="project" value="UniProtKB-KW"/>
</dbReference>
<evidence type="ECO:0000313" key="6">
    <source>
        <dbReference type="EMBL" id="KAF5337633.1"/>
    </source>
</evidence>
<reference evidence="6 8" key="1">
    <citation type="journal article" date="2020" name="ISME J.">
        <title>Uncovering the hidden diversity of litter-decomposition mechanisms in mushroom-forming fungi.</title>
        <authorList>
            <person name="Floudas D."/>
            <person name="Bentzer J."/>
            <person name="Ahren D."/>
            <person name="Johansson T."/>
            <person name="Persson P."/>
            <person name="Tunlid A."/>
        </authorList>
    </citation>
    <scope>NUCLEOTIDE SEQUENCE [LARGE SCALE GENOMIC DNA]</scope>
    <source>
        <strain evidence="6 8">CBS 406.79</strain>
    </source>
</reference>
<dbReference type="InterPro" id="IPR038765">
    <property type="entry name" value="Papain-like_cys_pep_sf"/>
</dbReference>
<keyword evidence="2" id="KW-0645">Protease</keyword>
<comment type="caution">
    <text evidence="6">The sequence shown here is derived from an EMBL/GenBank/DDBJ whole genome shotgun (WGS) entry which is preliminary data.</text>
</comment>
<dbReference type="OrthoDB" id="3052212at2759"/>
<dbReference type="AlphaFoldDB" id="A0A8H5FIH1"/>
<comment type="similarity">
    <text evidence="1">Belongs to the peptidase C48 family.</text>
</comment>
<accession>A0A8H5FIH1</accession>